<feature type="region of interest" description="Disordered" evidence="1">
    <location>
        <begin position="844"/>
        <end position="947"/>
    </location>
</feature>
<feature type="compositionally biased region" description="Low complexity" evidence="1">
    <location>
        <begin position="166"/>
        <end position="185"/>
    </location>
</feature>
<feature type="compositionally biased region" description="Polar residues" evidence="1">
    <location>
        <begin position="357"/>
        <end position="373"/>
    </location>
</feature>
<evidence type="ECO:0000313" key="3">
    <source>
        <dbReference type="Proteomes" id="UP001280581"/>
    </source>
</evidence>
<proteinExistence type="predicted"/>
<feature type="region of interest" description="Disordered" evidence="1">
    <location>
        <begin position="200"/>
        <end position="261"/>
    </location>
</feature>
<feature type="compositionally biased region" description="Low complexity" evidence="1">
    <location>
        <begin position="91"/>
        <end position="117"/>
    </location>
</feature>
<feature type="compositionally biased region" description="Basic and acidic residues" evidence="1">
    <location>
        <begin position="293"/>
        <end position="304"/>
    </location>
</feature>
<feature type="compositionally biased region" description="Basic residues" evidence="1">
    <location>
        <begin position="929"/>
        <end position="941"/>
    </location>
</feature>
<keyword evidence="3" id="KW-1185">Reference proteome</keyword>
<accession>A0AAN6LMB8</accession>
<feature type="region of interest" description="Disordered" evidence="1">
    <location>
        <begin position="657"/>
        <end position="733"/>
    </location>
</feature>
<feature type="region of interest" description="Disordered" evidence="1">
    <location>
        <begin position="55"/>
        <end position="124"/>
    </location>
</feature>
<dbReference type="AlphaFoldDB" id="A0AAN6LMB8"/>
<feature type="compositionally biased region" description="Polar residues" evidence="1">
    <location>
        <begin position="875"/>
        <end position="886"/>
    </location>
</feature>
<feature type="compositionally biased region" description="Basic and acidic residues" evidence="1">
    <location>
        <begin position="249"/>
        <end position="261"/>
    </location>
</feature>
<feature type="compositionally biased region" description="Polar residues" evidence="1">
    <location>
        <begin position="499"/>
        <end position="527"/>
    </location>
</feature>
<evidence type="ECO:0000256" key="1">
    <source>
        <dbReference type="SAM" id="MobiDB-lite"/>
    </source>
</evidence>
<organism evidence="2 3">
    <name type="scientific">Pseudopithomyces chartarum</name>
    <dbReference type="NCBI Taxonomy" id="1892770"/>
    <lineage>
        <taxon>Eukaryota</taxon>
        <taxon>Fungi</taxon>
        <taxon>Dikarya</taxon>
        <taxon>Ascomycota</taxon>
        <taxon>Pezizomycotina</taxon>
        <taxon>Dothideomycetes</taxon>
        <taxon>Pleosporomycetidae</taxon>
        <taxon>Pleosporales</taxon>
        <taxon>Massarineae</taxon>
        <taxon>Didymosphaeriaceae</taxon>
        <taxon>Pseudopithomyces</taxon>
    </lineage>
</organism>
<feature type="compositionally biased region" description="Polar residues" evidence="1">
    <location>
        <begin position="19"/>
        <end position="36"/>
    </location>
</feature>
<protein>
    <submittedName>
        <fullName evidence="2">Uncharacterized protein</fullName>
    </submittedName>
</protein>
<dbReference type="EMBL" id="WVTA01000021">
    <property type="protein sequence ID" value="KAK3197316.1"/>
    <property type="molecule type" value="Genomic_DNA"/>
</dbReference>
<feature type="region of interest" description="Disordered" evidence="1">
    <location>
        <begin position="280"/>
        <end position="314"/>
    </location>
</feature>
<feature type="compositionally biased region" description="Low complexity" evidence="1">
    <location>
        <begin position="704"/>
        <end position="718"/>
    </location>
</feature>
<feature type="compositionally biased region" description="Polar residues" evidence="1">
    <location>
        <begin position="55"/>
        <end position="64"/>
    </location>
</feature>
<reference evidence="2 3" key="1">
    <citation type="submission" date="2021-02" db="EMBL/GenBank/DDBJ databases">
        <title>Genome assembly of Pseudopithomyces chartarum.</title>
        <authorList>
            <person name="Jauregui R."/>
            <person name="Singh J."/>
            <person name="Voisey C."/>
        </authorList>
    </citation>
    <scope>NUCLEOTIDE SEQUENCE [LARGE SCALE GENOMIC DNA]</scope>
    <source>
        <strain evidence="2 3">AGR01</strain>
    </source>
</reference>
<feature type="region of interest" description="Disordered" evidence="1">
    <location>
        <begin position="350"/>
        <end position="374"/>
    </location>
</feature>
<gene>
    <name evidence="2" type="ORF">GRF29_1536g1341369</name>
</gene>
<feature type="compositionally biased region" description="Basic and acidic residues" evidence="1">
    <location>
        <begin position="226"/>
        <end position="237"/>
    </location>
</feature>
<feature type="region of interest" description="Disordered" evidence="1">
    <location>
        <begin position="466"/>
        <end position="544"/>
    </location>
</feature>
<feature type="compositionally biased region" description="Polar residues" evidence="1">
    <location>
        <begin position="214"/>
        <end position="223"/>
    </location>
</feature>
<dbReference type="Proteomes" id="UP001280581">
    <property type="component" value="Unassembled WGS sequence"/>
</dbReference>
<evidence type="ECO:0000313" key="2">
    <source>
        <dbReference type="EMBL" id="KAK3197316.1"/>
    </source>
</evidence>
<comment type="caution">
    <text evidence="2">The sequence shown here is derived from an EMBL/GenBank/DDBJ whole genome shotgun (WGS) entry which is preliminary data.</text>
</comment>
<feature type="region of interest" description="Disordered" evidence="1">
    <location>
        <begin position="1"/>
        <end position="38"/>
    </location>
</feature>
<feature type="compositionally biased region" description="Basic and acidic residues" evidence="1">
    <location>
        <begin position="481"/>
        <end position="497"/>
    </location>
</feature>
<feature type="region of interest" description="Disordered" evidence="1">
    <location>
        <begin position="157"/>
        <end position="185"/>
    </location>
</feature>
<feature type="compositionally biased region" description="Basic and acidic residues" evidence="1">
    <location>
        <begin position="918"/>
        <end position="928"/>
    </location>
</feature>
<sequence length="947" mass="105340">MGNAQSHGPPHNRLVKPKTYTNSPSLAPDANSNADSPASLASRYLDLSASDRQQIRSQLLSPVQTDFGPRESIDEDENSDEVASHVDIRFSSRSNSMSRFGSKTSSSARLSSLPTSKVSLVQSSQPVDLETAISILQEVQKTASPEDIAALQQVLQPYAPSPSPRPSSVVEPSLSRRNSVVTRSTSSLIRRRSLLATPGVATRNSPIEGKRRTWNSWRTPQLDSQEEAKWQHQEKAKPLTRTTALELTEEGRESPVPRARTPADMEYSHLGTLELGSLRIANGEPSPAASARTNRDASQARREDDDYFPPEIHDSPIMMKTTRRRRHMRSMSDLAPPTPRLYRNLRISSEARRAKTTSRYSTPTKPHTPNRPQNWEVPQHVAYEEHELELEPEPVRRLRVMNKSQDTLATMRSLQPAVSNEPPVPLHYDLAEDHDEGFVSDEVLTFQEEADRILDASIFCEPAIAERSSSEESMVQSASALRRDQDEERRPPPKKADSGYSSGGSFRTKSRDTNTVSTTPVASNSHPIVTELGQNDEEESKKGEAASLYTFEQMLRASAPPLAAEEHVLSRRLHRYRSHEEVKSTFVLDTSLPEDWNIDDLTSTVKIKASQPPPTPTSFVSHFSIDKGSIPTIPTEIRKNFVRRVSEAPAMECLTHTYPTKDHVNSEDNEPDLPALDPIKFPSPPATPEPGTRGRHHKRETADRPSSPRRGLRRSLSLFRRKSKAGKEEKQPELPNENIIFDLGTTAASLGRSPYDAALDAAHQKRVKAPTHPHQVSETVARVKHTGSMDSKTAADLARFRSKDRALLRPGMPARPKSYYSERETGPGADMARRHSFYGHAPPMPTIPSIGNLGAAHRSGAQQPTSSEPPAIPNQPASRVRAQSNGRGRVVTPLIEKYNQYSSPRPNTIEGPATSKEQTQKSKTDSKRSFSKGRYYARRHIDHPDWG</sequence>
<feature type="region of interest" description="Disordered" evidence="1">
    <location>
        <begin position="809"/>
        <end position="828"/>
    </location>
</feature>
<name>A0AAN6LMB8_9PLEO</name>